<gene>
    <name evidence="2" type="ORF">METZ01_LOCUS163067</name>
</gene>
<reference evidence="2" key="1">
    <citation type="submission" date="2018-05" db="EMBL/GenBank/DDBJ databases">
        <authorList>
            <person name="Lanie J.A."/>
            <person name="Ng W.-L."/>
            <person name="Kazmierczak K.M."/>
            <person name="Andrzejewski T.M."/>
            <person name="Davidsen T.M."/>
            <person name="Wayne K.J."/>
            <person name="Tettelin H."/>
            <person name="Glass J.I."/>
            <person name="Rusch D."/>
            <person name="Podicherti R."/>
            <person name="Tsui H.-C.T."/>
            <person name="Winkler M.E."/>
        </authorList>
    </citation>
    <scope>NUCLEOTIDE SEQUENCE</scope>
</reference>
<organism evidence="2">
    <name type="scientific">marine metagenome</name>
    <dbReference type="NCBI Taxonomy" id="408172"/>
    <lineage>
        <taxon>unclassified sequences</taxon>
        <taxon>metagenomes</taxon>
        <taxon>ecological metagenomes</taxon>
    </lineage>
</organism>
<keyword evidence="1" id="KW-0812">Transmembrane</keyword>
<evidence type="ECO:0000256" key="1">
    <source>
        <dbReference type="SAM" id="Phobius"/>
    </source>
</evidence>
<keyword evidence="1" id="KW-0472">Membrane</keyword>
<keyword evidence="1" id="KW-1133">Transmembrane helix</keyword>
<proteinExistence type="predicted"/>
<sequence length="30" mass="3603">MIIFHRLLSLLLTPKLFIAPFVVLFFDKRL</sequence>
<feature type="transmembrane region" description="Helical" evidence="1">
    <location>
        <begin position="7"/>
        <end position="26"/>
    </location>
</feature>
<name>A0A382BAE5_9ZZZZ</name>
<accession>A0A382BAE5</accession>
<dbReference type="AlphaFoldDB" id="A0A382BAE5"/>
<evidence type="ECO:0000313" key="2">
    <source>
        <dbReference type="EMBL" id="SVB10213.1"/>
    </source>
</evidence>
<protein>
    <submittedName>
        <fullName evidence="2">Uncharacterized protein</fullName>
    </submittedName>
</protein>
<dbReference type="EMBL" id="UINC01028724">
    <property type="protein sequence ID" value="SVB10213.1"/>
    <property type="molecule type" value="Genomic_DNA"/>
</dbReference>